<keyword evidence="2 4" id="KW-0808">Transferase</keyword>
<dbReference type="PROSITE" id="PS51581">
    <property type="entry name" value="SAM_GTMT"/>
    <property type="match status" value="1"/>
</dbReference>
<evidence type="ECO:0000313" key="9">
    <source>
        <dbReference type="Proteomes" id="UP000291116"/>
    </source>
</evidence>
<evidence type="ECO:0000256" key="5">
    <source>
        <dbReference type="SAM" id="SignalP"/>
    </source>
</evidence>
<feature type="domain" description="Methyltransferase" evidence="6">
    <location>
        <begin position="160"/>
        <end position="309"/>
    </location>
</feature>
<keyword evidence="5" id="KW-0732">Signal</keyword>
<evidence type="ECO:0000259" key="6">
    <source>
        <dbReference type="Pfam" id="PF13847"/>
    </source>
</evidence>
<dbReference type="Pfam" id="PF13847">
    <property type="entry name" value="Methyltransf_31"/>
    <property type="match status" value="1"/>
</dbReference>
<dbReference type="PANTHER" id="PTHR44068">
    <property type="entry name" value="ZGC:194242"/>
    <property type="match status" value="1"/>
</dbReference>
<feature type="region of interest" description="SAM motif I" evidence="4">
    <location>
        <begin position="165"/>
        <end position="174"/>
    </location>
</feature>
<dbReference type="OrthoDB" id="8300214at2759"/>
<evidence type="ECO:0000256" key="4">
    <source>
        <dbReference type="PROSITE-ProRule" id="PRU00914"/>
    </source>
</evidence>
<proteinExistence type="inferred from homology"/>
<dbReference type="EMBL" id="CAACVS010000369">
    <property type="protein sequence ID" value="VEU41615.1"/>
    <property type="molecule type" value="Genomic_DNA"/>
</dbReference>
<dbReference type="FunFam" id="3.40.50.150:FF:000669">
    <property type="entry name" value="Cyanobacterial-type MPBQ/MSBQ methyltransferase"/>
    <property type="match status" value="1"/>
</dbReference>
<evidence type="ECO:0000256" key="2">
    <source>
        <dbReference type="ARBA" id="ARBA00022679"/>
    </source>
</evidence>
<dbReference type="SUPFAM" id="SSF53335">
    <property type="entry name" value="S-adenosyl-L-methionine-dependent methyltransferases"/>
    <property type="match status" value="1"/>
</dbReference>
<dbReference type="InterPro" id="IPR025774">
    <property type="entry name" value="PiNMT-like"/>
</dbReference>
<organism evidence="7 9">
    <name type="scientific">Pseudo-nitzschia multistriata</name>
    <dbReference type="NCBI Taxonomy" id="183589"/>
    <lineage>
        <taxon>Eukaryota</taxon>
        <taxon>Sar</taxon>
        <taxon>Stramenopiles</taxon>
        <taxon>Ochrophyta</taxon>
        <taxon>Bacillariophyta</taxon>
        <taxon>Bacillariophyceae</taxon>
        <taxon>Bacillariophycidae</taxon>
        <taxon>Bacillariales</taxon>
        <taxon>Bacillariaceae</taxon>
        <taxon>Pseudo-nitzschia</taxon>
    </lineage>
</organism>
<keyword evidence="3 4" id="KW-0949">S-adenosyl-L-methionine</keyword>
<dbReference type="AlphaFoldDB" id="A0A448ZHW3"/>
<name>A0A448ZHW3_9STRA</name>
<feature type="chain" id="PRO_5033432340" description="Methyltransferase domain-containing protein" evidence="5">
    <location>
        <begin position="20"/>
        <end position="385"/>
    </location>
</feature>
<dbReference type="InterPro" id="IPR050447">
    <property type="entry name" value="Erg6_SMT_methyltransf"/>
</dbReference>
<gene>
    <name evidence="7" type="ORF">PSNMU_V1.4_AUG-EV-PASAV3_0085440</name>
    <name evidence="8" type="ORF">PSNMU_V1.4_AUG-EV-PASAV3_0096520</name>
</gene>
<reference evidence="7 9" key="1">
    <citation type="submission" date="2019-01" db="EMBL/GenBank/DDBJ databases">
        <authorList>
            <person name="Ferrante I. M."/>
        </authorList>
    </citation>
    <scope>NUCLEOTIDE SEQUENCE [LARGE SCALE GENOMIC DNA]</scope>
    <source>
        <strain evidence="7 9">B856</strain>
    </source>
</reference>
<dbReference type="Proteomes" id="UP000291116">
    <property type="component" value="Unassembled WGS sequence"/>
</dbReference>
<sequence length="385" mass="43559">MKFGYSLCLLLAASFHAEGFTTPGPSVGAFSATNSKRKSSTTTVVAQDSSTQLSMVASPQTIVPKIAIKVAAVALSTALAGTGFVKLFLDKPSRTYGSGTVANEYDEWTEEGILEYYWGEHIHLGYYGPDVKYKYRPLNEAQYTFIDEMMKFGGIDPQKDKAAKVLDVGCGFGGTSRYLARALGPEAEVTAITLSPKQVERAQELAIEQDTHNVNFMVEDALEMPSFPDNSFDIVWACESGEHMPDKKKYIEQMMRVLKPGGKFVMATWCQRDDREVPFDKRDKRDLQYLYEEWTHPYFISKEEYTQLIDNTGVMNKVTAANWVRETIASWRHTIFKGAKDPRGFIFKPKKYIKTLRDAYCIERMHRAFKRGLMEYGMLTATKKA</sequence>
<keyword evidence="9" id="KW-1185">Reference proteome</keyword>
<evidence type="ECO:0000313" key="7">
    <source>
        <dbReference type="EMBL" id="VEU41615.1"/>
    </source>
</evidence>
<feature type="signal peptide" evidence="5">
    <location>
        <begin position="1"/>
        <end position="19"/>
    </location>
</feature>
<dbReference type="EMBL" id="CAACVS010000463">
    <property type="protein sequence ID" value="VEU42673.1"/>
    <property type="molecule type" value="Genomic_DNA"/>
</dbReference>
<evidence type="ECO:0000256" key="3">
    <source>
        <dbReference type="ARBA" id="ARBA00022691"/>
    </source>
</evidence>
<dbReference type="InterPro" id="IPR029063">
    <property type="entry name" value="SAM-dependent_MTases_sf"/>
</dbReference>
<dbReference type="GO" id="GO:0032259">
    <property type="term" value="P:methylation"/>
    <property type="evidence" value="ECO:0007669"/>
    <property type="project" value="UniProtKB-UniRule"/>
</dbReference>
<feature type="region of interest" description="SAM motif III" evidence="4">
    <location>
        <begin position="257"/>
        <end position="266"/>
    </location>
</feature>
<keyword evidence="1 4" id="KW-0489">Methyltransferase</keyword>
<evidence type="ECO:0000256" key="1">
    <source>
        <dbReference type="ARBA" id="ARBA00022603"/>
    </source>
</evidence>
<dbReference type="PANTHER" id="PTHR44068:SF11">
    <property type="entry name" value="GERANYL DIPHOSPHATE 2-C-METHYLTRANSFERASE"/>
    <property type="match status" value="1"/>
</dbReference>
<dbReference type="GO" id="GO:0008168">
    <property type="term" value="F:methyltransferase activity"/>
    <property type="evidence" value="ECO:0007669"/>
    <property type="project" value="UniProtKB-KW"/>
</dbReference>
<evidence type="ECO:0000313" key="8">
    <source>
        <dbReference type="EMBL" id="VEU42673.1"/>
    </source>
</evidence>
<dbReference type="InterPro" id="IPR025714">
    <property type="entry name" value="Methyltranfer_dom"/>
</dbReference>
<accession>A0A448ZHW3</accession>
<comment type="similarity">
    <text evidence="4">Belongs to the class I-like SAM-binding methyltransferase superfamily. gTMT family.</text>
</comment>
<protein>
    <recommendedName>
        <fullName evidence="6">Methyltransferase domain-containing protein</fullName>
    </recommendedName>
</protein>
<dbReference type="CDD" id="cd02440">
    <property type="entry name" value="AdoMet_MTases"/>
    <property type="match status" value="1"/>
</dbReference>
<comment type="caution">
    <text evidence="4">Lacks conserved residue(s) required for the propagation of feature annotation.</text>
</comment>
<dbReference type="Gene3D" id="3.40.50.150">
    <property type="entry name" value="Vaccinia Virus protein VP39"/>
    <property type="match status" value="1"/>
</dbReference>